<gene>
    <name evidence="1" type="ORF">LCGC14_1036250</name>
</gene>
<protein>
    <submittedName>
        <fullName evidence="1">Uncharacterized protein</fullName>
    </submittedName>
</protein>
<name>A0A0F9QBB4_9ZZZZ</name>
<sequence length="68" mass="7614">MKCSVQSIAAGDAAYADELNRLQRRERAVGPRADHGDPLLRELPAKPRHPSEVEMLVEGLREMEMEGE</sequence>
<organism evidence="1">
    <name type="scientific">marine sediment metagenome</name>
    <dbReference type="NCBI Taxonomy" id="412755"/>
    <lineage>
        <taxon>unclassified sequences</taxon>
        <taxon>metagenomes</taxon>
        <taxon>ecological metagenomes</taxon>
    </lineage>
</organism>
<comment type="caution">
    <text evidence="1">The sequence shown here is derived from an EMBL/GenBank/DDBJ whole genome shotgun (WGS) entry which is preliminary data.</text>
</comment>
<reference evidence="1" key="1">
    <citation type="journal article" date="2015" name="Nature">
        <title>Complex archaea that bridge the gap between prokaryotes and eukaryotes.</title>
        <authorList>
            <person name="Spang A."/>
            <person name="Saw J.H."/>
            <person name="Jorgensen S.L."/>
            <person name="Zaremba-Niedzwiedzka K."/>
            <person name="Martijn J."/>
            <person name="Lind A.E."/>
            <person name="van Eijk R."/>
            <person name="Schleper C."/>
            <person name="Guy L."/>
            <person name="Ettema T.J."/>
        </authorList>
    </citation>
    <scope>NUCLEOTIDE SEQUENCE</scope>
</reference>
<proteinExistence type="predicted"/>
<accession>A0A0F9QBB4</accession>
<evidence type="ECO:0000313" key="1">
    <source>
        <dbReference type="EMBL" id="KKN10476.1"/>
    </source>
</evidence>
<dbReference type="EMBL" id="LAZR01004241">
    <property type="protein sequence ID" value="KKN10476.1"/>
    <property type="molecule type" value="Genomic_DNA"/>
</dbReference>
<dbReference type="AlphaFoldDB" id="A0A0F9QBB4"/>